<protein>
    <submittedName>
        <fullName evidence="1">Uncharacterized protein</fullName>
    </submittedName>
</protein>
<sequence>MANSWIQKCQALWLHQSRIIFKSKIKDGNWAGCPTGRLNPTVFGPGSGQAFHGILYLGPAQDDPIKGRAYLGCVSGRTPQSLAYPEVRTDPGSYSVCDPAPASASAGI</sequence>
<dbReference type="EMBL" id="VSWC01000092">
    <property type="protein sequence ID" value="KAA1090783.1"/>
    <property type="molecule type" value="Genomic_DNA"/>
</dbReference>
<gene>
    <name evidence="1" type="ORF">PGT21_013640</name>
</gene>
<reference evidence="1 2" key="1">
    <citation type="submission" date="2019-05" db="EMBL/GenBank/DDBJ databases">
        <title>Emergence of the Ug99 lineage of the wheat stem rust pathogen through somatic hybridization.</title>
        <authorList>
            <person name="Li F."/>
            <person name="Upadhyaya N.M."/>
            <person name="Sperschneider J."/>
            <person name="Matny O."/>
            <person name="Nguyen-Phuc H."/>
            <person name="Mago R."/>
            <person name="Raley C."/>
            <person name="Miller M.E."/>
            <person name="Silverstein K.A.T."/>
            <person name="Henningsen E."/>
            <person name="Hirsch C.D."/>
            <person name="Visser B."/>
            <person name="Pretorius Z.A."/>
            <person name="Steffenson B.J."/>
            <person name="Schwessinger B."/>
            <person name="Dodds P.N."/>
            <person name="Figueroa M."/>
        </authorList>
    </citation>
    <scope>NUCLEOTIDE SEQUENCE [LARGE SCALE GENOMIC DNA]</scope>
    <source>
        <strain evidence="1">21-0</strain>
    </source>
</reference>
<name>A0A5B0NPL1_PUCGR</name>
<dbReference type="AlphaFoldDB" id="A0A5B0NPL1"/>
<accession>A0A5B0NPL1</accession>
<evidence type="ECO:0000313" key="2">
    <source>
        <dbReference type="Proteomes" id="UP000324748"/>
    </source>
</evidence>
<dbReference type="Proteomes" id="UP000324748">
    <property type="component" value="Unassembled WGS sequence"/>
</dbReference>
<organism evidence="1 2">
    <name type="scientific">Puccinia graminis f. sp. tritici</name>
    <dbReference type="NCBI Taxonomy" id="56615"/>
    <lineage>
        <taxon>Eukaryota</taxon>
        <taxon>Fungi</taxon>
        <taxon>Dikarya</taxon>
        <taxon>Basidiomycota</taxon>
        <taxon>Pucciniomycotina</taxon>
        <taxon>Pucciniomycetes</taxon>
        <taxon>Pucciniales</taxon>
        <taxon>Pucciniaceae</taxon>
        <taxon>Puccinia</taxon>
    </lineage>
</organism>
<evidence type="ECO:0000313" key="1">
    <source>
        <dbReference type="EMBL" id="KAA1090783.1"/>
    </source>
</evidence>
<keyword evidence="2" id="KW-1185">Reference proteome</keyword>
<proteinExistence type="predicted"/>
<comment type="caution">
    <text evidence="1">The sequence shown here is derived from an EMBL/GenBank/DDBJ whole genome shotgun (WGS) entry which is preliminary data.</text>
</comment>